<dbReference type="PROSITE" id="PS50109">
    <property type="entry name" value="HIS_KIN"/>
    <property type="match status" value="1"/>
</dbReference>
<feature type="domain" description="Histidine kinase" evidence="6">
    <location>
        <begin position="284"/>
        <end position="460"/>
    </location>
</feature>
<evidence type="ECO:0000256" key="2">
    <source>
        <dbReference type="ARBA" id="ARBA00012438"/>
    </source>
</evidence>
<comment type="catalytic activity">
    <reaction evidence="1">
        <text>ATP + protein L-histidine = ADP + protein N-phospho-L-histidine.</text>
        <dbReference type="EC" id="2.7.13.3"/>
    </reaction>
</comment>
<keyword evidence="8" id="KW-1185">Reference proteome</keyword>
<sequence>MTVDELRALAMFEKVDEDDLRDLIALGDEVSFVPGDELWTQSEPADCWWVLLEGSVDLVRTVGHEETRLGAMDAPGRWAGGFRAWDEHGVYLATGRATATGRVLRVPADALKGWTSAWNPFLAHLIEGVFRTARTVESMARQREALVALGTLAAGLAHELNNPAAAATRAVDALGEACDGVLSGLSDLAARSISSEQFLQLEALRREIGAGSRAAVDPMVLADREEALSDWLSEHAVEDDWLLAPPLAAAGAEVEWCERVADVLDGALEPGLSWVASTLTVTTLLSEVKESTHRISELVGAVKSYSQLDRASLQQTLVPEGLDSTVVMLGHRIPAGVEVVRDYDPATPRIEAIPGELNQVWTNLITNALDAMGEQGRLRLSTRPERDGVLVEIGDSGTWSAPGAEDRAFEPFFTTKEVGKGTGLGLDISRRIVVGRHRGDITIDLRPGETVLRVWLPGQHQAS</sequence>
<dbReference type="InterPro" id="IPR036890">
    <property type="entry name" value="HATPase_C_sf"/>
</dbReference>
<dbReference type="PROSITE" id="PS50042">
    <property type="entry name" value="CNMP_BINDING_3"/>
    <property type="match status" value="1"/>
</dbReference>
<dbReference type="SUPFAM" id="SSF51206">
    <property type="entry name" value="cAMP-binding domain-like"/>
    <property type="match status" value="1"/>
</dbReference>
<evidence type="ECO:0000256" key="3">
    <source>
        <dbReference type="ARBA" id="ARBA00022777"/>
    </source>
</evidence>
<dbReference type="InterPro" id="IPR018490">
    <property type="entry name" value="cNMP-bd_dom_sf"/>
</dbReference>
<evidence type="ECO:0000256" key="4">
    <source>
        <dbReference type="ARBA" id="ARBA00023012"/>
    </source>
</evidence>
<dbReference type="GO" id="GO:0004673">
    <property type="term" value="F:protein histidine kinase activity"/>
    <property type="evidence" value="ECO:0007669"/>
    <property type="project" value="UniProtKB-EC"/>
</dbReference>
<evidence type="ECO:0000256" key="1">
    <source>
        <dbReference type="ARBA" id="ARBA00000085"/>
    </source>
</evidence>
<dbReference type="PRINTS" id="PR00344">
    <property type="entry name" value="BCTRLSENSOR"/>
</dbReference>
<dbReference type="Gene3D" id="1.10.287.130">
    <property type="match status" value="1"/>
</dbReference>
<dbReference type="EMBL" id="WPCU01000004">
    <property type="protein sequence ID" value="MVA75466.1"/>
    <property type="molecule type" value="Genomic_DNA"/>
</dbReference>
<dbReference type="Gene3D" id="2.60.120.10">
    <property type="entry name" value="Jelly Rolls"/>
    <property type="match status" value="1"/>
</dbReference>
<keyword evidence="3" id="KW-0808">Transferase</keyword>
<keyword evidence="4" id="KW-0902">Two-component regulatory system</keyword>
<feature type="domain" description="Cyclic nucleotide-binding" evidence="5">
    <location>
        <begin position="11"/>
        <end position="72"/>
    </location>
</feature>
<reference evidence="7 8" key="1">
    <citation type="submission" date="2019-12" db="EMBL/GenBank/DDBJ databases">
        <title>Auraticoccus cholistani sp. nov., an actinomycete isolated from soil of Cholistan desert.</title>
        <authorList>
            <person name="Cheema M.T."/>
        </authorList>
    </citation>
    <scope>NUCLEOTIDE SEQUENCE [LARGE SCALE GENOMIC DNA]</scope>
    <source>
        <strain evidence="7 8">F435</strain>
    </source>
</reference>
<dbReference type="InterPro" id="IPR000595">
    <property type="entry name" value="cNMP-bd_dom"/>
</dbReference>
<dbReference type="AlphaFoldDB" id="A0A6A9URF5"/>
<dbReference type="PANTHER" id="PTHR43065:SF48">
    <property type="entry name" value="HISTIDINE KINASE"/>
    <property type="match status" value="1"/>
</dbReference>
<dbReference type="SMART" id="SM00387">
    <property type="entry name" value="HATPase_c"/>
    <property type="match status" value="1"/>
</dbReference>
<dbReference type="SUPFAM" id="SSF55874">
    <property type="entry name" value="ATPase domain of HSP90 chaperone/DNA topoisomerase II/histidine kinase"/>
    <property type="match status" value="1"/>
</dbReference>
<evidence type="ECO:0000259" key="5">
    <source>
        <dbReference type="PROSITE" id="PS50042"/>
    </source>
</evidence>
<name>A0A6A9URF5_9ACTN</name>
<dbReference type="InterPro" id="IPR003594">
    <property type="entry name" value="HATPase_dom"/>
</dbReference>
<dbReference type="CDD" id="cd00038">
    <property type="entry name" value="CAP_ED"/>
    <property type="match status" value="1"/>
</dbReference>
<dbReference type="PANTHER" id="PTHR43065">
    <property type="entry name" value="SENSOR HISTIDINE KINASE"/>
    <property type="match status" value="1"/>
</dbReference>
<dbReference type="EC" id="2.7.13.3" evidence="2"/>
<evidence type="ECO:0000313" key="7">
    <source>
        <dbReference type="EMBL" id="MVA75466.1"/>
    </source>
</evidence>
<dbReference type="Pfam" id="PF00027">
    <property type="entry name" value="cNMP_binding"/>
    <property type="match status" value="1"/>
</dbReference>
<proteinExistence type="predicted"/>
<dbReference type="Proteomes" id="UP000435304">
    <property type="component" value="Unassembled WGS sequence"/>
</dbReference>
<dbReference type="GO" id="GO:0000160">
    <property type="term" value="P:phosphorelay signal transduction system"/>
    <property type="evidence" value="ECO:0007669"/>
    <property type="project" value="UniProtKB-KW"/>
</dbReference>
<gene>
    <name evidence="7" type="ORF">GC722_05400</name>
</gene>
<accession>A0A6A9URF5</accession>
<dbReference type="InterPro" id="IPR005467">
    <property type="entry name" value="His_kinase_dom"/>
</dbReference>
<dbReference type="Gene3D" id="3.30.565.10">
    <property type="entry name" value="Histidine kinase-like ATPase, C-terminal domain"/>
    <property type="match status" value="1"/>
</dbReference>
<organism evidence="7 8">
    <name type="scientific">Auraticoccus cholistanensis</name>
    <dbReference type="NCBI Taxonomy" id="2656650"/>
    <lineage>
        <taxon>Bacteria</taxon>
        <taxon>Bacillati</taxon>
        <taxon>Actinomycetota</taxon>
        <taxon>Actinomycetes</taxon>
        <taxon>Propionibacteriales</taxon>
        <taxon>Propionibacteriaceae</taxon>
        <taxon>Auraticoccus</taxon>
    </lineage>
</organism>
<dbReference type="Pfam" id="PF02518">
    <property type="entry name" value="HATPase_c"/>
    <property type="match status" value="1"/>
</dbReference>
<evidence type="ECO:0000313" key="8">
    <source>
        <dbReference type="Proteomes" id="UP000435304"/>
    </source>
</evidence>
<comment type="caution">
    <text evidence="7">The sequence shown here is derived from an EMBL/GenBank/DDBJ whole genome shotgun (WGS) entry which is preliminary data.</text>
</comment>
<keyword evidence="3" id="KW-0418">Kinase</keyword>
<dbReference type="InterPro" id="IPR014710">
    <property type="entry name" value="RmlC-like_jellyroll"/>
</dbReference>
<evidence type="ECO:0000259" key="6">
    <source>
        <dbReference type="PROSITE" id="PS50109"/>
    </source>
</evidence>
<protein>
    <recommendedName>
        <fullName evidence="2">histidine kinase</fullName>
        <ecNumber evidence="2">2.7.13.3</ecNumber>
    </recommendedName>
</protein>
<dbReference type="InterPro" id="IPR004358">
    <property type="entry name" value="Sig_transdc_His_kin-like_C"/>
</dbReference>